<evidence type="ECO:0000259" key="1">
    <source>
        <dbReference type="PROSITE" id="PS51278"/>
    </source>
</evidence>
<dbReference type="InterPro" id="IPR017932">
    <property type="entry name" value="GATase_2_dom"/>
</dbReference>
<dbReference type="Gene3D" id="3.60.20.10">
    <property type="entry name" value="Glutamine Phosphoribosylpyrophosphate, subunit 1, domain 1"/>
    <property type="match status" value="1"/>
</dbReference>
<dbReference type="AlphaFoldDB" id="A0A383C6P6"/>
<proteinExistence type="predicted"/>
<accession>A0A383C6P6</accession>
<evidence type="ECO:0000313" key="2">
    <source>
        <dbReference type="EMBL" id="SVE27729.1"/>
    </source>
</evidence>
<protein>
    <recommendedName>
        <fullName evidence="1">Glutamine amidotransferase type-2 domain-containing protein</fullName>
    </recommendedName>
</protein>
<dbReference type="CDD" id="cd02325">
    <property type="entry name" value="R3H"/>
    <property type="match status" value="1"/>
</dbReference>
<gene>
    <name evidence="2" type="ORF">METZ01_LOCUS480583</name>
</gene>
<dbReference type="PROSITE" id="PS51278">
    <property type="entry name" value="GATASE_TYPE_2"/>
    <property type="match status" value="1"/>
</dbReference>
<dbReference type="InterPro" id="IPR029055">
    <property type="entry name" value="Ntn_hydrolases_N"/>
</dbReference>
<feature type="non-terminal residue" evidence="2">
    <location>
        <position position="133"/>
    </location>
</feature>
<name>A0A383C6P6_9ZZZZ</name>
<sequence>LRIIHQAIVLIILSQPLSACRLWAVLAKPNITFPTMTSSERAIVTDQLNHLLLQSEYVQDGWSLLKYGVNDAHPIEPLFRSELSALDDAENYWSTVSMLVDEGEGFVGLGHLRATTSGMGNIPNPHPWMFYDG</sequence>
<feature type="domain" description="Glutamine amidotransferase type-2" evidence="1">
    <location>
        <begin position="20"/>
        <end position="133"/>
    </location>
</feature>
<reference evidence="2" key="1">
    <citation type="submission" date="2018-05" db="EMBL/GenBank/DDBJ databases">
        <authorList>
            <person name="Lanie J.A."/>
            <person name="Ng W.-L."/>
            <person name="Kazmierczak K.M."/>
            <person name="Andrzejewski T.M."/>
            <person name="Davidsen T.M."/>
            <person name="Wayne K.J."/>
            <person name="Tettelin H."/>
            <person name="Glass J.I."/>
            <person name="Rusch D."/>
            <person name="Podicherti R."/>
            <person name="Tsui H.-C.T."/>
            <person name="Winkler M.E."/>
        </authorList>
    </citation>
    <scope>NUCLEOTIDE SEQUENCE</scope>
</reference>
<dbReference type="EMBL" id="UINC01206209">
    <property type="protein sequence ID" value="SVE27729.1"/>
    <property type="molecule type" value="Genomic_DNA"/>
</dbReference>
<feature type="non-terminal residue" evidence="2">
    <location>
        <position position="1"/>
    </location>
</feature>
<organism evidence="2">
    <name type="scientific">marine metagenome</name>
    <dbReference type="NCBI Taxonomy" id="408172"/>
    <lineage>
        <taxon>unclassified sequences</taxon>
        <taxon>metagenomes</taxon>
        <taxon>ecological metagenomes</taxon>
    </lineage>
</organism>